<name>A0A0P7B029_9FLAO</name>
<gene>
    <name evidence="1" type="ORF">I595_1881</name>
</gene>
<evidence type="ECO:0000313" key="2">
    <source>
        <dbReference type="Proteomes" id="UP000050280"/>
    </source>
</evidence>
<dbReference type="Proteomes" id="UP000050280">
    <property type="component" value="Unassembled WGS sequence"/>
</dbReference>
<accession>A0A0P7B029</accession>
<keyword evidence="2" id="KW-1185">Reference proteome</keyword>
<dbReference type="AlphaFoldDB" id="A0A0P7B029"/>
<evidence type="ECO:0000313" key="1">
    <source>
        <dbReference type="EMBL" id="KPM32231.1"/>
    </source>
</evidence>
<dbReference type="EMBL" id="LDJX01000003">
    <property type="protein sequence ID" value="KPM32231.1"/>
    <property type="molecule type" value="Genomic_DNA"/>
</dbReference>
<comment type="caution">
    <text evidence="1">The sequence shown here is derived from an EMBL/GenBank/DDBJ whole genome shotgun (WGS) entry which is preliminary data.</text>
</comment>
<proteinExistence type="predicted"/>
<protein>
    <submittedName>
        <fullName evidence="1">Uncharacterized protein</fullName>
    </submittedName>
</protein>
<reference evidence="1 2" key="1">
    <citation type="submission" date="2015-09" db="EMBL/GenBank/DDBJ databases">
        <title>Genome sequence of the marine flavobacterium Croceitalea dokdonensis DOKDO 023 that contains proton- and sodium-pumping rhodopsins.</title>
        <authorList>
            <person name="Kwon S.-K."/>
            <person name="Lee H.K."/>
            <person name="Kwak M.-J."/>
            <person name="Kim J.F."/>
        </authorList>
    </citation>
    <scope>NUCLEOTIDE SEQUENCE [LARGE SCALE GENOMIC DNA]</scope>
    <source>
        <strain evidence="1 2">DOKDO 023</strain>
    </source>
</reference>
<sequence>MSVSLNGQMDVYGHEKIIFPKNRSVHISLYLEGKTFLVCLLKSWDGNMQI</sequence>
<organism evidence="1 2">
    <name type="scientific">Croceitalea dokdonensis DOKDO 023</name>
    <dbReference type="NCBI Taxonomy" id="1300341"/>
    <lineage>
        <taxon>Bacteria</taxon>
        <taxon>Pseudomonadati</taxon>
        <taxon>Bacteroidota</taxon>
        <taxon>Flavobacteriia</taxon>
        <taxon>Flavobacteriales</taxon>
        <taxon>Flavobacteriaceae</taxon>
        <taxon>Croceitalea</taxon>
    </lineage>
</organism>
<dbReference type="STRING" id="1300341.I595_1881"/>